<dbReference type="EMBL" id="DF237365">
    <property type="protein sequence ID" value="GAQ88300.1"/>
    <property type="molecule type" value="Genomic_DNA"/>
</dbReference>
<evidence type="ECO:0000313" key="13">
    <source>
        <dbReference type="Proteomes" id="UP000054558"/>
    </source>
</evidence>
<keyword evidence="7 10" id="KW-0175">Coiled coil</keyword>
<feature type="coiled-coil region" evidence="10">
    <location>
        <begin position="121"/>
        <end position="148"/>
    </location>
</feature>
<evidence type="ECO:0000256" key="7">
    <source>
        <dbReference type="ARBA" id="ARBA00023054"/>
    </source>
</evidence>
<dbReference type="GO" id="GO:0005874">
    <property type="term" value="C:microtubule"/>
    <property type="evidence" value="ECO:0007669"/>
    <property type="project" value="UniProtKB-KW"/>
</dbReference>
<feature type="coiled-coil region" evidence="10">
    <location>
        <begin position="64"/>
        <end position="91"/>
    </location>
</feature>
<evidence type="ECO:0000259" key="11">
    <source>
        <dbReference type="Pfam" id="PF14932"/>
    </source>
</evidence>
<dbReference type="GO" id="GO:0005815">
    <property type="term" value="C:microtubule organizing center"/>
    <property type="evidence" value="ECO:0000318"/>
    <property type="project" value="GO_Central"/>
</dbReference>
<feature type="domain" description="HAUS augmin-like complex subunit 3 N-terminal" evidence="11">
    <location>
        <begin position="2"/>
        <end position="253"/>
    </location>
</feature>
<keyword evidence="13" id="KW-1185">Reference proteome</keyword>
<organism evidence="12 13">
    <name type="scientific">Klebsormidium nitens</name>
    <name type="common">Green alga</name>
    <name type="synonym">Ulothrix nitens</name>
    <dbReference type="NCBI Taxonomy" id="105231"/>
    <lineage>
        <taxon>Eukaryota</taxon>
        <taxon>Viridiplantae</taxon>
        <taxon>Streptophyta</taxon>
        <taxon>Klebsormidiophyceae</taxon>
        <taxon>Klebsormidiales</taxon>
        <taxon>Klebsormidiaceae</taxon>
        <taxon>Klebsormidium</taxon>
    </lineage>
</organism>
<keyword evidence="6" id="KW-0498">Mitosis</keyword>
<evidence type="ECO:0000256" key="9">
    <source>
        <dbReference type="ARBA" id="ARBA00023306"/>
    </source>
</evidence>
<proteinExistence type="inferred from homology"/>
<evidence type="ECO:0000256" key="3">
    <source>
        <dbReference type="ARBA" id="ARBA00022490"/>
    </source>
</evidence>
<protein>
    <submittedName>
        <fullName evidence="12">Putative augmin 3</fullName>
    </submittedName>
</protein>
<comment type="subcellular location">
    <subcellularLocation>
        <location evidence="1">Cytoplasm</location>
        <location evidence="1">Cytoskeleton</location>
        <location evidence="1">Spindle</location>
    </subcellularLocation>
</comment>
<keyword evidence="4" id="KW-0132">Cell division</keyword>
<comment type="similarity">
    <text evidence="2">Belongs to the HAUS3 family.</text>
</comment>
<dbReference type="AlphaFoldDB" id="A0A1Y1IBK8"/>
<dbReference type="InterPro" id="IPR032733">
    <property type="entry name" value="HAUS3_N"/>
</dbReference>
<evidence type="ECO:0000256" key="10">
    <source>
        <dbReference type="SAM" id="Coils"/>
    </source>
</evidence>
<dbReference type="GO" id="GO:0031023">
    <property type="term" value="P:microtubule organizing center organization"/>
    <property type="evidence" value="ECO:0000318"/>
    <property type="project" value="GO_Central"/>
</dbReference>
<keyword evidence="3" id="KW-0963">Cytoplasm</keyword>
<evidence type="ECO:0000256" key="5">
    <source>
        <dbReference type="ARBA" id="ARBA00022701"/>
    </source>
</evidence>
<keyword evidence="8" id="KW-0206">Cytoskeleton</keyword>
<evidence type="ECO:0000256" key="4">
    <source>
        <dbReference type="ARBA" id="ARBA00022618"/>
    </source>
</evidence>
<accession>A0A1Y1IBK8</accession>
<dbReference type="InterPro" id="IPR026206">
    <property type="entry name" value="HAUS3"/>
</dbReference>
<keyword evidence="9" id="KW-0131">Cell cycle</keyword>
<dbReference type="OMA" id="LEWFCGN"/>
<dbReference type="GO" id="GO:0072686">
    <property type="term" value="C:mitotic spindle"/>
    <property type="evidence" value="ECO:0000318"/>
    <property type="project" value="GO_Central"/>
</dbReference>
<evidence type="ECO:0000256" key="6">
    <source>
        <dbReference type="ARBA" id="ARBA00022776"/>
    </source>
</evidence>
<sequence>MEWICANLSAANVLTQQEVALYMELVQDGKVLEGEDLDAAFASISAFESDRSIADAVLGVEESAKLLREETAALRAEAEALRQRSQRMLAQRDLLAAQDAELVHKRRVVAKTADASRRARLAAVEDQLAKRNAEMNQVLEDLASAAEELAGHHSQDGDQVYLSVQDMRNFTSQDASCSHQLDAYFTRQFHEGPTAVVARQGIADCSWVVLDDLSDRFVKGESASTYAQRVLELRRLRAIFGISERQWVDAQAERARQREVLRVARLQQAESQQPAHLRSGTDALRRRQADAEAALYGARGKEAALREGAVAALCWDLAALQDTYILEGDYDLKIMRHEYYLQQQKKFIGYLVAQQARHLFLQLACYMEQCGHRGAHDLLCVAHREVEALVRATETRSERCSELKRLATQAQAPAVIDERDPLLSRLRDLLGSEKDRSAGPPLATADALVRRLRQLQGDVRAQRRELDERLATDKRDVTADLYGLIHQMQRRLFGAAATVQPVLTPPEVRDALSELEAANQELSGVIEKVSNEHRHRAEIVRHHPHEIGLERQVFVDFFSAPDRLRAHVHELQERVRAHDISADFLQRTA</sequence>
<gene>
    <name evidence="12" type="ORF">KFL_004160130</name>
</gene>
<dbReference type="OrthoDB" id="2159690at2759"/>
<reference evidence="12 13" key="1">
    <citation type="journal article" date="2014" name="Nat. Commun.">
        <title>Klebsormidium flaccidum genome reveals primary factors for plant terrestrial adaptation.</title>
        <authorList>
            <person name="Hori K."/>
            <person name="Maruyama F."/>
            <person name="Fujisawa T."/>
            <person name="Togashi T."/>
            <person name="Yamamoto N."/>
            <person name="Seo M."/>
            <person name="Sato S."/>
            <person name="Yamada T."/>
            <person name="Mori H."/>
            <person name="Tajima N."/>
            <person name="Moriyama T."/>
            <person name="Ikeuchi M."/>
            <person name="Watanabe M."/>
            <person name="Wada H."/>
            <person name="Kobayashi K."/>
            <person name="Saito M."/>
            <person name="Masuda T."/>
            <person name="Sasaki-Sekimoto Y."/>
            <person name="Mashiguchi K."/>
            <person name="Awai K."/>
            <person name="Shimojima M."/>
            <person name="Masuda S."/>
            <person name="Iwai M."/>
            <person name="Nobusawa T."/>
            <person name="Narise T."/>
            <person name="Kondo S."/>
            <person name="Saito H."/>
            <person name="Sato R."/>
            <person name="Murakawa M."/>
            <person name="Ihara Y."/>
            <person name="Oshima-Yamada Y."/>
            <person name="Ohtaka K."/>
            <person name="Satoh M."/>
            <person name="Sonobe K."/>
            <person name="Ishii M."/>
            <person name="Ohtani R."/>
            <person name="Kanamori-Sato M."/>
            <person name="Honoki R."/>
            <person name="Miyazaki D."/>
            <person name="Mochizuki H."/>
            <person name="Umetsu J."/>
            <person name="Higashi K."/>
            <person name="Shibata D."/>
            <person name="Kamiya Y."/>
            <person name="Sato N."/>
            <person name="Nakamura Y."/>
            <person name="Tabata S."/>
            <person name="Ida S."/>
            <person name="Kurokawa K."/>
            <person name="Ohta H."/>
        </authorList>
    </citation>
    <scope>NUCLEOTIDE SEQUENCE [LARGE SCALE GENOMIC DNA]</scope>
    <source>
        <strain evidence="12 13">NIES-2285</strain>
    </source>
</reference>
<dbReference type="STRING" id="105231.A0A1Y1IBK8"/>
<dbReference type="PANTHER" id="PTHR19378:SF0">
    <property type="entry name" value="HAUS AUGMIN-LIKE COMPLEX SUBUNIT 3"/>
    <property type="match status" value="1"/>
</dbReference>
<dbReference type="GO" id="GO:0070652">
    <property type="term" value="C:HAUS complex"/>
    <property type="evidence" value="ECO:0007669"/>
    <property type="project" value="InterPro"/>
</dbReference>
<dbReference type="Proteomes" id="UP000054558">
    <property type="component" value="Unassembled WGS sequence"/>
</dbReference>
<dbReference type="GO" id="GO:0051301">
    <property type="term" value="P:cell division"/>
    <property type="evidence" value="ECO:0007669"/>
    <property type="project" value="UniProtKB-KW"/>
</dbReference>
<dbReference type="PANTHER" id="PTHR19378">
    <property type="entry name" value="GOLGIN- RELATED"/>
    <property type="match status" value="1"/>
</dbReference>
<evidence type="ECO:0000313" key="12">
    <source>
        <dbReference type="EMBL" id="GAQ88300.1"/>
    </source>
</evidence>
<evidence type="ECO:0000256" key="2">
    <source>
        <dbReference type="ARBA" id="ARBA00009645"/>
    </source>
</evidence>
<evidence type="ECO:0000256" key="8">
    <source>
        <dbReference type="ARBA" id="ARBA00023212"/>
    </source>
</evidence>
<evidence type="ECO:0000256" key="1">
    <source>
        <dbReference type="ARBA" id="ARBA00004186"/>
    </source>
</evidence>
<dbReference type="Pfam" id="PF14932">
    <property type="entry name" value="HAUS-augmin3"/>
    <property type="match status" value="1"/>
</dbReference>
<dbReference type="GO" id="GO:0051225">
    <property type="term" value="P:spindle assembly"/>
    <property type="evidence" value="ECO:0000318"/>
    <property type="project" value="GO_Central"/>
</dbReference>
<keyword evidence="5" id="KW-0493">Microtubule</keyword>
<name>A0A1Y1IBK8_KLENI</name>